<keyword evidence="16" id="KW-1185">Reference proteome</keyword>
<dbReference type="EC" id="5.1.3.17" evidence="6"/>
<evidence type="ECO:0000256" key="3">
    <source>
        <dbReference type="ARBA" id="ARBA00004841"/>
    </source>
</evidence>
<comment type="subcellular location">
    <subcellularLocation>
        <location evidence="12">Endomembrane system</location>
        <topology evidence="12">Single-pass membrane protein</topology>
    </subcellularLocation>
    <subcellularLocation>
        <location evidence="2">Membrane</location>
        <topology evidence="2">Single-pass type II membrane protein</topology>
    </subcellularLocation>
</comment>
<dbReference type="InterPro" id="IPR010598">
    <property type="entry name" value="C5-epim_C"/>
</dbReference>
<dbReference type="Pfam" id="PF21174">
    <property type="entry name" value="Glce_b_sandwich"/>
    <property type="match status" value="1"/>
</dbReference>
<evidence type="ECO:0000256" key="10">
    <source>
        <dbReference type="ARBA" id="ARBA00023136"/>
    </source>
</evidence>
<dbReference type="InterPro" id="IPR008928">
    <property type="entry name" value="6-hairpin_glycosidase_sf"/>
</dbReference>
<comment type="pathway">
    <text evidence="3">Glycan metabolism; heparin biosynthesis.</text>
</comment>
<dbReference type="EMBL" id="JBEUOH010000005">
    <property type="protein sequence ID" value="KAL0893497.1"/>
    <property type="molecule type" value="Genomic_DNA"/>
</dbReference>
<dbReference type="PANTHER" id="PTHR13174:SF3">
    <property type="entry name" value="D-GLUCURONYL C5-EPIMERASE"/>
    <property type="match status" value="1"/>
</dbReference>
<accession>A0ABR3IB72</accession>
<reference evidence="15 16" key="1">
    <citation type="submission" date="2024-06" db="EMBL/GenBank/DDBJ databases">
        <title>A chromosome-level genome assembly of beet webworm, Loxostege sticticalis.</title>
        <authorList>
            <person name="Zhang Y."/>
        </authorList>
    </citation>
    <scope>NUCLEOTIDE SEQUENCE [LARGE SCALE GENOMIC DNA]</scope>
    <source>
        <strain evidence="15">AQ026</strain>
        <tissue evidence="15">Whole body</tissue>
    </source>
</reference>
<evidence type="ECO:0000256" key="8">
    <source>
        <dbReference type="ARBA" id="ARBA00022968"/>
    </source>
</evidence>
<name>A0ABR3IB72_LOXSC</name>
<gene>
    <name evidence="15" type="ORF">ABMA27_013694</name>
</gene>
<protein>
    <recommendedName>
        <fullName evidence="6">heparosan-N-sulfate-glucuronate 5-epimerase</fullName>
        <ecNumber evidence="6">5.1.3.17</ecNumber>
    </recommendedName>
</protein>
<comment type="pathway">
    <text evidence="4">Glycan metabolism; heparan sulfate biosynthesis.</text>
</comment>
<keyword evidence="7" id="KW-0812">Transmembrane</keyword>
<feature type="domain" description="D-glucuronyl C5-epimerase beta-sandwich" evidence="14">
    <location>
        <begin position="236"/>
        <end position="356"/>
    </location>
</feature>
<evidence type="ECO:0000256" key="6">
    <source>
        <dbReference type="ARBA" id="ARBA00012087"/>
    </source>
</evidence>
<proteinExistence type="inferred from homology"/>
<evidence type="ECO:0000256" key="4">
    <source>
        <dbReference type="ARBA" id="ARBA00005093"/>
    </source>
</evidence>
<keyword evidence="10" id="KW-0472">Membrane</keyword>
<evidence type="ECO:0000256" key="9">
    <source>
        <dbReference type="ARBA" id="ARBA00022989"/>
    </source>
</evidence>
<evidence type="ECO:0000259" key="14">
    <source>
        <dbReference type="Pfam" id="PF21174"/>
    </source>
</evidence>
<evidence type="ECO:0000256" key="11">
    <source>
        <dbReference type="ARBA" id="ARBA00023235"/>
    </source>
</evidence>
<dbReference type="InterPro" id="IPR039721">
    <property type="entry name" value="C5-epimerase"/>
</dbReference>
<dbReference type="PANTHER" id="PTHR13174">
    <property type="entry name" value="D-GLUCURONYL C5-EPIMERASE"/>
    <property type="match status" value="1"/>
</dbReference>
<dbReference type="SUPFAM" id="SSF48208">
    <property type="entry name" value="Six-hairpin glycosidases"/>
    <property type="match status" value="1"/>
</dbReference>
<sequence>MTSVRILLFKQRRNGWNATAAYRVTTMMVGRVSMRLVLGALCASVMLLTLFWSHCGDLPHRPSSVISNALSERTAASDEIECVINGEYSVACRRDRDEVYVPFSFIHKYFEIYGKITSGDGGEKFEWSHSYSKIYHPRKKYDPRGTFTTFENYNVEVRDRVKCISGIEGVPVSTQWEPRGFFYPTQIAQFGLAHYSKNITEPEPRRRTIDDGEKHLENWIVSKDAYMAREYDTVLQTNVLRFSTSDHVSSQVWLKVNITQDFVLSLDLSMTANSSLIVVLQNKDKKETVYLHYVTSQQLIHAQEDHIYYGIGSEPQWRRVTRDLIIDMQKGWALLDRPKRKSPRTKFKISSLILNGAGSVDNVTVSGSEHMAHFFAAARWLARQQRGKSGGWPIPVRRRIAAGVAELKPGWHSAMSQGHAISVLARAYHRSGDALYLRAAKKALYLLDVPSAAGGVKALWCDKHVWYEEYPTKPPLFVLNGFIYTLLGLYDLHVIEGENSISLAKKMFDDGMASLKTLLPLFDTGSGSFYDLRHFTLGVSPNIARWDYHATHVNQLYLLAGLDDDPILINTARRWEGYMQGKRAAHN</sequence>
<evidence type="ECO:0000313" key="16">
    <source>
        <dbReference type="Proteomes" id="UP001549920"/>
    </source>
</evidence>
<dbReference type="Pfam" id="PF06662">
    <property type="entry name" value="C5-epim_C"/>
    <property type="match status" value="1"/>
</dbReference>
<dbReference type="Proteomes" id="UP001549920">
    <property type="component" value="Unassembled WGS sequence"/>
</dbReference>
<evidence type="ECO:0000256" key="7">
    <source>
        <dbReference type="ARBA" id="ARBA00022692"/>
    </source>
</evidence>
<comment type="similarity">
    <text evidence="5">Belongs to the D-glucuronyl C5-epimerase family.</text>
</comment>
<keyword evidence="8" id="KW-0735">Signal-anchor</keyword>
<comment type="caution">
    <text evidence="15">The sequence shown here is derived from an EMBL/GenBank/DDBJ whole genome shotgun (WGS) entry which is preliminary data.</text>
</comment>
<keyword evidence="9" id="KW-1133">Transmembrane helix</keyword>
<dbReference type="InterPro" id="IPR059154">
    <property type="entry name" value="Glce_b_sandwich"/>
</dbReference>
<evidence type="ECO:0000256" key="12">
    <source>
        <dbReference type="ARBA" id="ARBA00037847"/>
    </source>
</evidence>
<organism evidence="15 16">
    <name type="scientific">Loxostege sticticalis</name>
    <name type="common">Beet webworm moth</name>
    <dbReference type="NCBI Taxonomy" id="481309"/>
    <lineage>
        <taxon>Eukaryota</taxon>
        <taxon>Metazoa</taxon>
        <taxon>Ecdysozoa</taxon>
        <taxon>Arthropoda</taxon>
        <taxon>Hexapoda</taxon>
        <taxon>Insecta</taxon>
        <taxon>Pterygota</taxon>
        <taxon>Neoptera</taxon>
        <taxon>Endopterygota</taxon>
        <taxon>Lepidoptera</taxon>
        <taxon>Glossata</taxon>
        <taxon>Ditrysia</taxon>
        <taxon>Pyraloidea</taxon>
        <taxon>Crambidae</taxon>
        <taxon>Pyraustinae</taxon>
        <taxon>Loxostege</taxon>
    </lineage>
</organism>
<comment type="catalytic activity">
    <reaction evidence="1">
        <text>[heparosan-N-sulfate](n) = [heparan-N-sulfate](n)</text>
        <dbReference type="Rhea" id="RHEA:20197"/>
        <dbReference type="Rhea" id="RHEA-COMP:9556"/>
        <dbReference type="Rhea" id="RHEA-COMP:9557"/>
        <dbReference type="ChEBI" id="CHEBI:58041"/>
        <dbReference type="ChEBI" id="CHEBI:58287"/>
        <dbReference type="EC" id="5.1.3.17"/>
    </reaction>
</comment>
<evidence type="ECO:0000256" key="2">
    <source>
        <dbReference type="ARBA" id="ARBA00004606"/>
    </source>
</evidence>
<evidence type="ECO:0000256" key="5">
    <source>
        <dbReference type="ARBA" id="ARBA00005584"/>
    </source>
</evidence>
<keyword evidence="11" id="KW-0413">Isomerase</keyword>
<evidence type="ECO:0000259" key="13">
    <source>
        <dbReference type="Pfam" id="PF06662"/>
    </source>
</evidence>
<feature type="domain" description="D-glucuronyl C5-epimerase C-terminal" evidence="13">
    <location>
        <begin position="387"/>
        <end position="576"/>
    </location>
</feature>
<evidence type="ECO:0000313" key="15">
    <source>
        <dbReference type="EMBL" id="KAL0893497.1"/>
    </source>
</evidence>
<evidence type="ECO:0000256" key="1">
    <source>
        <dbReference type="ARBA" id="ARBA00000434"/>
    </source>
</evidence>